<dbReference type="Proteomes" id="UP000789396">
    <property type="component" value="Unassembled WGS sequence"/>
</dbReference>
<reference evidence="1" key="1">
    <citation type="submission" date="2021-06" db="EMBL/GenBank/DDBJ databases">
        <authorList>
            <person name="Kallberg Y."/>
            <person name="Tangrot J."/>
            <person name="Rosling A."/>
        </authorList>
    </citation>
    <scope>NUCLEOTIDE SEQUENCE</scope>
    <source>
        <strain evidence="1">IN212</strain>
    </source>
</reference>
<proteinExistence type="predicted"/>
<feature type="non-terminal residue" evidence="1">
    <location>
        <position position="1"/>
    </location>
</feature>
<evidence type="ECO:0000313" key="2">
    <source>
        <dbReference type="Proteomes" id="UP000789396"/>
    </source>
</evidence>
<dbReference type="OrthoDB" id="2445552at2759"/>
<sequence length="378" mass="41068">MKPSKKKNTYIRNGIIYRGDEAIYAKEVSKAEKQVNDLKVVLENIAADSNSHSDPNGPNDIPTFSACNGEKDGLENLTDGGCDHKTIGKKSILSEKSKNLIKGNEIHAQVANLTICGNVLGNKKKVNISHDNFTKVNGEVQKVEMTAFDLDNSRNVIGTNNDVKINDQNKSIVNFSHRNIQASVVNQVAHDNVVGSYNKVDSERINMNLINSRVGNINMTGADLSASKNVIGDFNRVSNLEASLTGINIKRDIVNITGASASSKENVIGNFNRVSNLEASLTGINIERDIVNITGASASCKENVIGNGNIVTSARAKATLVNYQENITNIPVEGPDVSMKKNNIGRNLKLDGQAKFTGINIQKRNVDVRKNKDDKIKL</sequence>
<dbReference type="EMBL" id="CAJVPZ010029716">
    <property type="protein sequence ID" value="CAG8734862.1"/>
    <property type="molecule type" value="Genomic_DNA"/>
</dbReference>
<accession>A0A9N9NHL3</accession>
<protein>
    <submittedName>
        <fullName evidence="1">916_t:CDS:1</fullName>
    </submittedName>
</protein>
<dbReference type="AlphaFoldDB" id="A0A9N9NHL3"/>
<comment type="caution">
    <text evidence="1">The sequence shown here is derived from an EMBL/GenBank/DDBJ whole genome shotgun (WGS) entry which is preliminary data.</text>
</comment>
<name>A0A9N9NHL3_9GLOM</name>
<evidence type="ECO:0000313" key="1">
    <source>
        <dbReference type="EMBL" id="CAG8734862.1"/>
    </source>
</evidence>
<organism evidence="1 2">
    <name type="scientific">Racocetra fulgida</name>
    <dbReference type="NCBI Taxonomy" id="60492"/>
    <lineage>
        <taxon>Eukaryota</taxon>
        <taxon>Fungi</taxon>
        <taxon>Fungi incertae sedis</taxon>
        <taxon>Mucoromycota</taxon>
        <taxon>Glomeromycotina</taxon>
        <taxon>Glomeromycetes</taxon>
        <taxon>Diversisporales</taxon>
        <taxon>Gigasporaceae</taxon>
        <taxon>Racocetra</taxon>
    </lineage>
</organism>
<gene>
    <name evidence="1" type="ORF">RFULGI_LOCUS12415</name>
</gene>
<keyword evidence="2" id="KW-1185">Reference proteome</keyword>